<dbReference type="GO" id="GO:0009553">
    <property type="term" value="P:embryo sac development"/>
    <property type="evidence" value="ECO:0007669"/>
    <property type="project" value="TreeGrafter"/>
</dbReference>
<keyword evidence="3" id="KW-1185">Reference proteome</keyword>
<dbReference type="PANTHER" id="PTHR37695">
    <property type="entry name" value="RECOMBINATION INITIATION DEFECTS 3-RELATED"/>
    <property type="match status" value="1"/>
</dbReference>
<dbReference type="AlphaFoldDB" id="A0A7J7P6N0"/>
<organism evidence="2 3">
    <name type="scientific">Kingdonia uniflora</name>
    <dbReference type="NCBI Taxonomy" id="39325"/>
    <lineage>
        <taxon>Eukaryota</taxon>
        <taxon>Viridiplantae</taxon>
        <taxon>Streptophyta</taxon>
        <taxon>Embryophyta</taxon>
        <taxon>Tracheophyta</taxon>
        <taxon>Spermatophyta</taxon>
        <taxon>Magnoliopsida</taxon>
        <taxon>Ranunculales</taxon>
        <taxon>Circaeasteraceae</taxon>
        <taxon>Kingdonia</taxon>
    </lineage>
</organism>
<dbReference type="Proteomes" id="UP000541444">
    <property type="component" value="Unassembled WGS sequence"/>
</dbReference>
<evidence type="ECO:0000256" key="1">
    <source>
        <dbReference type="SAM" id="MobiDB-lite"/>
    </source>
</evidence>
<dbReference type="EMBL" id="JACGCM010000215">
    <property type="protein sequence ID" value="KAF6175099.1"/>
    <property type="molecule type" value="Genomic_DNA"/>
</dbReference>
<evidence type="ECO:0008006" key="4">
    <source>
        <dbReference type="Google" id="ProtNLM"/>
    </source>
</evidence>
<dbReference type="OrthoDB" id="1920658at2759"/>
<feature type="compositionally biased region" description="Low complexity" evidence="1">
    <location>
        <begin position="37"/>
        <end position="59"/>
    </location>
</feature>
<gene>
    <name evidence="2" type="ORF">GIB67_022780</name>
</gene>
<dbReference type="GO" id="GO:0009556">
    <property type="term" value="P:microsporogenesis"/>
    <property type="evidence" value="ECO:0007669"/>
    <property type="project" value="TreeGrafter"/>
</dbReference>
<comment type="caution">
    <text evidence="2">The sequence shown here is derived from an EMBL/GenBank/DDBJ whole genome shotgun (WGS) entry which is preliminary data.</text>
</comment>
<dbReference type="PANTHER" id="PTHR37695:SF1">
    <property type="entry name" value="RECOMBINATION INITIATION DEFECTS 3-RELATED"/>
    <property type="match status" value="1"/>
</dbReference>
<proteinExistence type="predicted"/>
<dbReference type="GO" id="GO:0042138">
    <property type="term" value="P:meiotic DNA double-strand break formation"/>
    <property type="evidence" value="ECO:0007669"/>
    <property type="project" value="TreeGrafter"/>
</dbReference>
<feature type="region of interest" description="Disordered" evidence="1">
    <location>
        <begin position="16"/>
        <end position="59"/>
    </location>
</feature>
<dbReference type="GO" id="GO:0005634">
    <property type="term" value="C:nucleus"/>
    <property type="evidence" value="ECO:0007669"/>
    <property type="project" value="TreeGrafter"/>
</dbReference>
<reference evidence="2 3" key="1">
    <citation type="journal article" date="2020" name="IScience">
        <title>Genome Sequencing of the Endangered Kingdonia uniflora (Circaeasteraceae, Ranunculales) Reveals Potential Mechanisms of Evolutionary Specialization.</title>
        <authorList>
            <person name="Sun Y."/>
            <person name="Deng T."/>
            <person name="Zhang A."/>
            <person name="Moore M.J."/>
            <person name="Landis J.B."/>
            <person name="Lin N."/>
            <person name="Zhang H."/>
            <person name="Zhang X."/>
            <person name="Huang J."/>
            <person name="Zhang X."/>
            <person name="Sun H."/>
            <person name="Wang H."/>
        </authorList>
    </citation>
    <scope>NUCLEOTIDE SEQUENCE [LARGE SCALE GENOMIC DNA]</scope>
    <source>
        <strain evidence="2">TB1705</strain>
        <tissue evidence="2">Leaf</tissue>
    </source>
</reference>
<name>A0A7J7P6N0_9MAGN</name>
<evidence type="ECO:0000313" key="2">
    <source>
        <dbReference type="EMBL" id="KAF6175099.1"/>
    </source>
</evidence>
<accession>A0A7J7P6N0</accession>
<dbReference type="GO" id="GO:0070192">
    <property type="term" value="P:chromosome organization involved in meiotic cell cycle"/>
    <property type="evidence" value="ECO:0007669"/>
    <property type="project" value="InterPro"/>
</dbReference>
<feature type="compositionally biased region" description="Polar residues" evidence="1">
    <location>
        <begin position="24"/>
        <end position="36"/>
    </location>
</feature>
<sequence>MKLKINKVCDLNSISVLPPHSRRSNVGPSGGDSSSAFGRSQGSQLRSQQSQQSFSQGISSQLSQNSLDEILVSEQRFGSHERENSVKRTSCLAPVAYSREESQMPISRSSNNVIRRWSSASAPPDYRCQVSEELEHRIGLMETSLNRFGLILDSVQSDVMQVNKAVKEVSLETEGIRQKLAVHDNSMQLMLKGEEDIKASIDGSLKSIPDQLRKDPHHNKFQETMSGLLNLPDQIEVKLQKLRGDICRVFTKEMEAMMSSLQPPDHKDPDLTILQPKRGWHDIYLKKEKPLVRESLATPANVYTRRSRIPKIEVESRESLKRKPVSFADRRHGNKYKEEEVFIEEKDKKCRIVIESDEEVDEGFFGLFEEKETGTGSYLSQQVKLDAERILKKARRRKRKHCNPIIIC</sequence>
<evidence type="ECO:0000313" key="3">
    <source>
        <dbReference type="Proteomes" id="UP000541444"/>
    </source>
</evidence>
<protein>
    <recommendedName>
        <fullName evidence="4">Recombination initiation defects 3</fullName>
    </recommendedName>
</protein>
<dbReference type="InterPro" id="IPR034546">
    <property type="entry name" value="PAIR1"/>
</dbReference>